<name>A0A0A2G6C3_9PORP</name>
<dbReference type="RefSeq" id="WP_036883365.1">
    <property type="nucleotide sequence ID" value="NZ_JQZW01000008.1"/>
</dbReference>
<evidence type="ECO:0000313" key="12">
    <source>
        <dbReference type="EMBL" id="KGN97900.1"/>
    </source>
</evidence>
<dbReference type="PANTHER" id="PTHR22777">
    <property type="entry name" value="HEMOLYSIN-RELATED"/>
    <property type="match status" value="1"/>
</dbReference>
<dbReference type="Pfam" id="PF00571">
    <property type="entry name" value="CBS"/>
    <property type="match status" value="1"/>
</dbReference>
<evidence type="ECO:0000259" key="11">
    <source>
        <dbReference type="PROSITE" id="PS51846"/>
    </source>
</evidence>
<dbReference type="Gene3D" id="3.10.580.10">
    <property type="entry name" value="CBS-domain"/>
    <property type="match status" value="1"/>
</dbReference>
<dbReference type="GO" id="GO:0005886">
    <property type="term" value="C:plasma membrane"/>
    <property type="evidence" value="ECO:0007669"/>
    <property type="project" value="TreeGrafter"/>
</dbReference>
<dbReference type="InterPro" id="IPR036318">
    <property type="entry name" value="FAD-bd_PCMH-like_sf"/>
</dbReference>
<dbReference type="InterPro" id="IPR000644">
    <property type="entry name" value="CBS_dom"/>
</dbReference>
<keyword evidence="3" id="KW-0677">Repeat</keyword>
<dbReference type="InterPro" id="IPR016169">
    <property type="entry name" value="FAD-bd_PCMH_sub2"/>
</dbReference>
<organism evidence="12 13">
    <name type="scientific">Porphyromonas gingivicanis</name>
    <dbReference type="NCBI Taxonomy" id="266762"/>
    <lineage>
        <taxon>Bacteria</taxon>
        <taxon>Pseudomonadati</taxon>
        <taxon>Bacteroidota</taxon>
        <taxon>Bacteroidia</taxon>
        <taxon>Bacteroidales</taxon>
        <taxon>Porphyromonadaceae</taxon>
        <taxon>Porphyromonas</taxon>
    </lineage>
</organism>
<dbReference type="Pfam" id="PF03471">
    <property type="entry name" value="CorC_HlyC"/>
    <property type="match status" value="1"/>
</dbReference>
<evidence type="ECO:0000256" key="5">
    <source>
        <dbReference type="ARBA" id="ARBA00023122"/>
    </source>
</evidence>
<dbReference type="SUPFAM" id="SSF56176">
    <property type="entry name" value="FAD-binding/transporter-associated domain-like"/>
    <property type="match status" value="1"/>
</dbReference>
<dbReference type="InterPro" id="IPR002550">
    <property type="entry name" value="CNNM"/>
</dbReference>
<dbReference type="Pfam" id="PF01595">
    <property type="entry name" value="CNNM"/>
    <property type="match status" value="1"/>
</dbReference>
<evidence type="ECO:0000256" key="3">
    <source>
        <dbReference type="ARBA" id="ARBA00022737"/>
    </source>
</evidence>
<feature type="domain" description="CNNM transmembrane" evidence="11">
    <location>
        <begin position="1"/>
        <end position="199"/>
    </location>
</feature>
<dbReference type="eggNOG" id="COG1253">
    <property type="taxonomic scope" value="Bacteria"/>
</dbReference>
<comment type="subcellular location">
    <subcellularLocation>
        <location evidence="1">Membrane</location>
        <topology evidence="1">Multi-pass membrane protein</topology>
    </subcellularLocation>
</comment>
<gene>
    <name evidence="12" type="ORF">HQ36_02910</name>
</gene>
<feature type="transmembrane region" description="Helical" evidence="9">
    <location>
        <begin position="90"/>
        <end position="112"/>
    </location>
</feature>
<dbReference type="Gene3D" id="3.30.465.10">
    <property type="match status" value="1"/>
</dbReference>
<keyword evidence="4 8" id="KW-1133">Transmembrane helix</keyword>
<dbReference type="CDD" id="cd04590">
    <property type="entry name" value="CBS_pair_CorC_HlyC_assoc"/>
    <property type="match status" value="1"/>
</dbReference>
<keyword evidence="13" id="KW-1185">Reference proteome</keyword>
<dbReference type="AlphaFoldDB" id="A0A0A2G6C3"/>
<evidence type="ECO:0000256" key="1">
    <source>
        <dbReference type="ARBA" id="ARBA00004141"/>
    </source>
</evidence>
<dbReference type="PROSITE" id="PS51846">
    <property type="entry name" value="CNNM"/>
    <property type="match status" value="1"/>
</dbReference>
<dbReference type="InterPro" id="IPR044751">
    <property type="entry name" value="Ion_transp-like_CBS"/>
</dbReference>
<feature type="domain" description="CBS" evidence="10">
    <location>
        <begin position="217"/>
        <end position="278"/>
    </location>
</feature>
<evidence type="ECO:0000256" key="4">
    <source>
        <dbReference type="ARBA" id="ARBA00022989"/>
    </source>
</evidence>
<dbReference type="InterPro" id="IPR005170">
    <property type="entry name" value="Transptr-assoc_dom"/>
</dbReference>
<evidence type="ECO:0000256" key="9">
    <source>
        <dbReference type="SAM" id="Phobius"/>
    </source>
</evidence>
<dbReference type="PROSITE" id="PS51371">
    <property type="entry name" value="CBS"/>
    <property type="match status" value="1"/>
</dbReference>
<feature type="transmembrane region" description="Helical" evidence="9">
    <location>
        <begin position="60"/>
        <end position="78"/>
    </location>
</feature>
<dbReference type="GO" id="GO:0050660">
    <property type="term" value="F:flavin adenine dinucleotide binding"/>
    <property type="evidence" value="ECO:0007669"/>
    <property type="project" value="InterPro"/>
</dbReference>
<comment type="caution">
    <text evidence="12">The sequence shown here is derived from an EMBL/GenBank/DDBJ whole genome shotgun (WGS) entry which is preliminary data.</text>
</comment>
<keyword evidence="2 8" id="KW-0812">Transmembrane</keyword>
<reference evidence="12 13" key="1">
    <citation type="submission" date="2014-08" db="EMBL/GenBank/DDBJ databases">
        <title>Porphyromonas gingivicanis strain:COT-022_OH1391 Genome sequencing.</title>
        <authorList>
            <person name="Wallis C."/>
            <person name="Deusch O."/>
            <person name="O'Flynn C."/>
            <person name="Davis I."/>
            <person name="Jospin G."/>
            <person name="Darling A.E."/>
            <person name="Coil D.A."/>
            <person name="Alexiev A."/>
            <person name="Horsfall A."/>
            <person name="Kirkwood N."/>
            <person name="Harris S."/>
            <person name="Eisen J.A."/>
        </authorList>
    </citation>
    <scope>NUCLEOTIDE SEQUENCE [LARGE SCALE GENOMIC DNA]</scope>
    <source>
        <strain evidence="13">COT-022 OH1391</strain>
    </source>
</reference>
<evidence type="ECO:0000256" key="8">
    <source>
        <dbReference type="PROSITE-ProRule" id="PRU01193"/>
    </source>
</evidence>
<evidence type="ECO:0000313" key="13">
    <source>
        <dbReference type="Proteomes" id="UP000030134"/>
    </source>
</evidence>
<sequence length="423" mass="48175">MSDNIYILIYIIILLILSAFFSGMEIAYLTSDKLRIELDRNRGGLTGRMLTILFRNPNNYITTILVGNNIVLVMYGLFMSQVLDPILQRFITSDGILLLVNSILSTLIIIVFGEYLPKSQFKKDPNGVMRHLALPIVFSYFLLYPISILCTKLSQGILYLMGKRNQSIPHAQLTTIDLDHYLSESFSSDGSFGSLDTEVKIIQNAIDFSDVRARDCMIPRNEIVACSLETSLEELTNIFISTGLSKVIVYKESIDDVVGYIHCSEIFKGKDWQERMQSAIYVPDSTYGHKLMKQLMQRKKSIAIVIDEMGGTSGIITLEDLVEEIFGDIEDEHDRKKLVERKIDDNTYIISGRSEIDELNERFELGLPESDEYNTLAGLILHYNRDIPNTKEVVVVDNFSFKILRCTSTRIELIKLSILEKDK</sequence>
<dbReference type="Proteomes" id="UP000030134">
    <property type="component" value="Unassembled WGS sequence"/>
</dbReference>
<keyword evidence="5 7" id="KW-0129">CBS domain</keyword>
<accession>A0A0A2G6C3</accession>
<protein>
    <submittedName>
        <fullName evidence="12">Hemolysin</fullName>
    </submittedName>
</protein>
<evidence type="ECO:0000256" key="2">
    <source>
        <dbReference type="ARBA" id="ARBA00022692"/>
    </source>
</evidence>
<evidence type="ECO:0000259" key="10">
    <source>
        <dbReference type="PROSITE" id="PS51371"/>
    </source>
</evidence>
<dbReference type="STRING" id="266762.HQ36_02910"/>
<evidence type="ECO:0000256" key="7">
    <source>
        <dbReference type="PROSITE-ProRule" id="PRU00703"/>
    </source>
</evidence>
<dbReference type="EMBL" id="JQZW01000008">
    <property type="protein sequence ID" value="KGN97900.1"/>
    <property type="molecule type" value="Genomic_DNA"/>
</dbReference>
<dbReference type="PANTHER" id="PTHR22777:SF17">
    <property type="entry name" value="UPF0053 PROTEIN SLL0260"/>
    <property type="match status" value="1"/>
</dbReference>
<proteinExistence type="predicted"/>
<dbReference type="OrthoDB" id="9798188at2"/>
<keyword evidence="6 8" id="KW-0472">Membrane</keyword>
<dbReference type="SMART" id="SM01091">
    <property type="entry name" value="CorC_HlyC"/>
    <property type="match status" value="1"/>
</dbReference>
<evidence type="ECO:0000256" key="6">
    <source>
        <dbReference type="ARBA" id="ARBA00023136"/>
    </source>
</evidence>
<feature type="transmembrane region" description="Helical" evidence="9">
    <location>
        <begin position="7"/>
        <end position="29"/>
    </location>
</feature>
<dbReference type="InterPro" id="IPR046342">
    <property type="entry name" value="CBS_dom_sf"/>
</dbReference>
<dbReference type="SUPFAM" id="SSF54631">
    <property type="entry name" value="CBS-domain pair"/>
    <property type="match status" value="1"/>
</dbReference>
<feature type="transmembrane region" description="Helical" evidence="9">
    <location>
        <begin position="132"/>
        <end position="154"/>
    </location>
</feature>